<protein>
    <submittedName>
        <fullName evidence="2">M23 family metallopeptidase</fullName>
    </submittedName>
</protein>
<dbReference type="PANTHER" id="PTHR21666">
    <property type="entry name" value="PEPTIDASE-RELATED"/>
    <property type="match status" value="1"/>
</dbReference>
<dbReference type="CDD" id="cd12797">
    <property type="entry name" value="M23_peptidase"/>
    <property type="match status" value="1"/>
</dbReference>
<reference evidence="2 3" key="1">
    <citation type="submission" date="2019-04" db="EMBL/GenBank/DDBJ databases">
        <title>Pedobacter sp. RP-3-22 sp. nov., isolated from Arctic soil.</title>
        <authorList>
            <person name="Dahal R.H."/>
            <person name="Kim D.-U."/>
        </authorList>
    </citation>
    <scope>NUCLEOTIDE SEQUENCE [LARGE SCALE GENOMIC DNA]</scope>
    <source>
        <strain evidence="2 3">RP-3-22</strain>
    </source>
</reference>
<accession>A0A4U1CXP3</accession>
<dbReference type="SUPFAM" id="SSF51261">
    <property type="entry name" value="Duplicated hybrid motif"/>
    <property type="match status" value="1"/>
</dbReference>
<name>A0A4U1CXP3_9SPHI</name>
<dbReference type="PANTHER" id="PTHR21666:SF268">
    <property type="entry name" value="PEPTIDASE M23 DOMAIN-CONTAINING PROTEIN"/>
    <property type="match status" value="1"/>
</dbReference>
<comment type="caution">
    <text evidence="2">The sequence shown here is derived from an EMBL/GenBank/DDBJ whole genome shotgun (WGS) entry which is preliminary data.</text>
</comment>
<dbReference type="Gene3D" id="2.70.70.10">
    <property type="entry name" value="Glucose Permease (Domain IIA)"/>
    <property type="match status" value="1"/>
</dbReference>
<feature type="domain" description="M23ase beta-sheet core" evidence="1">
    <location>
        <begin position="199"/>
        <end position="296"/>
    </location>
</feature>
<dbReference type="InterPro" id="IPR050570">
    <property type="entry name" value="Cell_wall_metabolism_enzyme"/>
</dbReference>
<dbReference type="RefSeq" id="WP_136839306.1">
    <property type="nucleotide sequence ID" value="NZ_SWBR01000001.1"/>
</dbReference>
<dbReference type="AlphaFoldDB" id="A0A4U1CXP3"/>
<dbReference type="InterPro" id="IPR011055">
    <property type="entry name" value="Dup_hybrid_motif"/>
</dbReference>
<dbReference type="EMBL" id="SWBR01000001">
    <property type="protein sequence ID" value="TKC13185.1"/>
    <property type="molecule type" value="Genomic_DNA"/>
</dbReference>
<dbReference type="OrthoDB" id="9810477at2"/>
<organism evidence="2 3">
    <name type="scientific">Pedobacter polaris</name>
    <dbReference type="NCBI Taxonomy" id="2571273"/>
    <lineage>
        <taxon>Bacteria</taxon>
        <taxon>Pseudomonadati</taxon>
        <taxon>Bacteroidota</taxon>
        <taxon>Sphingobacteriia</taxon>
        <taxon>Sphingobacteriales</taxon>
        <taxon>Sphingobacteriaceae</taxon>
        <taxon>Pedobacter</taxon>
    </lineage>
</organism>
<dbReference type="InterPro" id="IPR016047">
    <property type="entry name" value="M23ase_b-sheet_dom"/>
</dbReference>
<dbReference type="Gene3D" id="2.60.120.380">
    <property type="match status" value="1"/>
</dbReference>
<dbReference type="Proteomes" id="UP000309488">
    <property type="component" value="Unassembled WGS sequence"/>
</dbReference>
<evidence type="ECO:0000259" key="1">
    <source>
        <dbReference type="Pfam" id="PF01551"/>
    </source>
</evidence>
<dbReference type="GO" id="GO:0004222">
    <property type="term" value="F:metalloendopeptidase activity"/>
    <property type="evidence" value="ECO:0007669"/>
    <property type="project" value="TreeGrafter"/>
</dbReference>
<proteinExistence type="predicted"/>
<keyword evidence="3" id="KW-1185">Reference proteome</keyword>
<dbReference type="Pfam" id="PF01551">
    <property type="entry name" value="Peptidase_M23"/>
    <property type="match status" value="1"/>
</dbReference>
<sequence length="435" mass="47655">MRKLSVLVFCFLLLSLILVSCKSGPFNLLKPATPHEAYERKLVSAGLNQTAMGTMWINNAQQSLQKALSIKLPFQEKGYFSADKIEAVAFKFQLTRGQKLQVNLDRKPTSEFMIYLDIWEHEGVNYKLIASADTLGNNIQLDVDKTGTYILRLQPELLGSGSYTLAITTGPSLGYPLKSANKNQIQSLYGVGRDEGARQHEGIDIFSTFRTPVLAVSAGTVTRVNSNNLGGKVVWFRPEGKNYTLYYAHLDEQMVTDGQAVLQGDTLGRMGNTGNAKTTPPHLHFGIYTNNGAIDPFPFINPEIQAPPKILSSTTALNATMRTNANAILKINDNQEVSLKAGTILRVMAATGNDYRIELPDGSIGYLGSNKLSPTVKAIAKYKINIDDQAVFDKPDTTAAIKLNLKNGEIVSVLGSFGDYQLVLNSNNQSGWINK</sequence>
<dbReference type="PROSITE" id="PS51257">
    <property type="entry name" value="PROKAR_LIPOPROTEIN"/>
    <property type="match status" value="1"/>
</dbReference>
<evidence type="ECO:0000313" key="2">
    <source>
        <dbReference type="EMBL" id="TKC13185.1"/>
    </source>
</evidence>
<evidence type="ECO:0000313" key="3">
    <source>
        <dbReference type="Proteomes" id="UP000309488"/>
    </source>
</evidence>
<gene>
    <name evidence="2" type="ORF">FA048_06135</name>
</gene>